<accession>A0ABV0BSU8</accession>
<feature type="transmembrane region" description="Helical" evidence="1">
    <location>
        <begin position="22"/>
        <end position="41"/>
    </location>
</feature>
<evidence type="ECO:0000313" key="3">
    <source>
        <dbReference type="Proteomes" id="UP001409291"/>
    </source>
</evidence>
<comment type="caution">
    <text evidence="2">The sequence shown here is derived from an EMBL/GenBank/DDBJ whole genome shotgun (WGS) entry which is preliminary data.</text>
</comment>
<proteinExistence type="predicted"/>
<gene>
    <name evidence="2" type="ORF">ABE541_05230</name>
</gene>
<protein>
    <submittedName>
        <fullName evidence="2">HlyD family efflux transporter periplasmic adaptor subunit</fullName>
    </submittedName>
</protein>
<dbReference type="RefSeq" id="WP_346580849.1">
    <property type="nucleotide sequence ID" value="NZ_JBDJLH010000003.1"/>
</dbReference>
<keyword evidence="1" id="KW-0812">Transmembrane</keyword>
<organism evidence="2 3">
    <name type="scientific">Sphingobacterium kitahiroshimense</name>
    <dbReference type="NCBI Taxonomy" id="470446"/>
    <lineage>
        <taxon>Bacteria</taxon>
        <taxon>Pseudomonadati</taxon>
        <taxon>Bacteroidota</taxon>
        <taxon>Sphingobacteriia</taxon>
        <taxon>Sphingobacteriales</taxon>
        <taxon>Sphingobacteriaceae</taxon>
        <taxon>Sphingobacterium</taxon>
    </lineage>
</organism>
<keyword evidence="1" id="KW-1133">Transmembrane helix</keyword>
<keyword evidence="1" id="KW-0472">Membrane</keyword>
<evidence type="ECO:0000256" key="1">
    <source>
        <dbReference type="SAM" id="Phobius"/>
    </source>
</evidence>
<dbReference type="Proteomes" id="UP001409291">
    <property type="component" value="Unassembled WGS sequence"/>
</dbReference>
<name>A0ABV0BSU8_9SPHI</name>
<reference evidence="2 3" key="1">
    <citation type="submission" date="2024-04" db="EMBL/GenBank/DDBJ databases">
        <title>WGS of bacteria from Torrens River.</title>
        <authorList>
            <person name="Wyrsch E.R."/>
            <person name="Drigo B."/>
        </authorList>
    </citation>
    <scope>NUCLEOTIDE SEQUENCE [LARGE SCALE GENOMIC DNA]</scope>
    <source>
        <strain evidence="2 3">TWI391</strain>
    </source>
</reference>
<evidence type="ECO:0000313" key="2">
    <source>
        <dbReference type="EMBL" id="MEN5376659.1"/>
    </source>
</evidence>
<sequence>MEKNTASYSERVREINSTPPNLFIKMGTYFGVFILLILLIGTKLVKYNNSNITTIQILSVNPPIPIKSLVDGKLITLVKDGEIVQQGEKLAEIVQNGILMNDTISKNDSILKLIISPYYGKVSFTKYSFGSQYVLANQEIFFVQPLNQKYYANFYLNQNALNEIKIGDHISINIDGFPKEKFGSIKGEISKISEFPDSENQFLVYVEINEKSLKQSHIKLSHNLKGSFVRNGSQMTIFEHFINNQKQFNL</sequence>
<dbReference type="EMBL" id="JBDJNQ010000002">
    <property type="protein sequence ID" value="MEN5376659.1"/>
    <property type="molecule type" value="Genomic_DNA"/>
</dbReference>
<dbReference type="Gene3D" id="2.40.30.170">
    <property type="match status" value="1"/>
</dbReference>
<keyword evidence="3" id="KW-1185">Reference proteome</keyword>